<dbReference type="EMBL" id="JACCEW010000001">
    <property type="protein sequence ID" value="NYT35992.1"/>
    <property type="molecule type" value="Genomic_DNA"/>
</dbReference>
<keyword evidence="2" id="KW-0378">Hydrolase</keyword>
<evidence type="ECO:0000313" key="3">
    <source>
        <dbReference type="Proteomes" id="UP000580517"/>
    </source>
</evidence>
<keyword evidence="3" id="KW-1185">Reference proteome</keyword>
<dbReference type="Proteomes" id="UP000580517">
    <property type="component" value="Unassembled WGS sequence"/>
</dbReference>
<proteinExistence type="predicted"/>
<dbReference type="PANTHER" id="PTHR46615">
    <property type="entry name" value="ARYLSULFATASE K"/>
    <property type="match status" value="1"/>
</dbReference>
<organism evidence="2 3">
    <name type="scientific">Allopusillimonas soli</name>
    <dbReference type="NCBI Taxonomy" id="659016"/>
    <lineage>
        <taxon>Bacteria</taxon>
        <taxon>Pseudomonadati</taxon>
        <taxon>Pseudomonadota</taxon>
        <taxon>Betaproteobacteria</taxon>
        <taxon>Burkholderiales</taxon>
        <taxon>Alcaligenaceae</taxon>
        <taxon>Allopusillimonas</taxon>
    </lineage>
</organism>
<dbReference type="PANTHER" id="PTHR46615:SF1">
    <property type="entry name" value="ARYLSULFATASE K"/>
    <property type="match status" value="1"/>
</dbReference>
<dbReference type="CDD" id="cd16037">
    <property type="entry name" value="sulfatase_like"/>
    <property type="match status" value="1"/>
</dbReference>
<dbReference type="AlphaFoldDB" id="A0A853F8T2"/>
<dbReference type="GO" id="GO:0016740">
    <property type="term" value="F:transferase activity"/>
    <property type="evidence" value="ECO:0007669"/>
    <property type="project" value="UniProtKB-KW"/>
</dbReference>
<comment type="caution">
    <text evidence="2">The sequence shown here is derived from an EMBL/GenBank/DDBJ whole genome shotgun (WGS) entry which is preliminary data.</text>
</comment>
<keyword evidence="2" id="KW-0808">Transferase</keyword>
<reference evidence="2 3" key="1">
    <citation type="submission" date="2020-07" db="EMBL/GenBank/DDBJ databases">
        <title>Taxonomic revisions and descriptions of new bacterial species based on genomic comparisons in the high-G+C-content subgroup of the family Alcaligenaceae.</title>
        <authorList>
            <person name="Szabo A."/>
            <person name="Felfoldi T."/>
        </authorList>
    </citation>
    <scope>NUCLEOTIDE SEQUENCE [LARGE SCALE GENOMIC DNA]</scope>
    <source>
        <strain evidence="2 3">DSM 25264</strain>
    </source>
</reference>
<dbReference type="Pfam" id="PF00884">
    <property type="entry name" value="Sulfatase"/>
    <property type="match status" value="1"/>
</dbReference>
<dbReference type="Gene3D" id="3.40.720.10">
    <property type="entry name" value="Alkaline Phosphatase, subunit A"/>
    <property type="match status" value="1"/>
</dbReference>
<dbReference type="SUPFAM" id="SSF53649">
    <property type="entry name" value="Alkaline phosphatase-like"/>
    <property type="match status" value="1"/>
</dbReference>
<dbReference type="OrthoDB" id="9766107at2"/>
<dbReference type="GO" id="GO:0004065">
    <property type="term" value="F:arylsulfatase activity"/>
    <property type="evidence" value="ECO:0007669"/>
    <property type="project" value="TreeGrafter"/>
</dbReference>
<dbReference type="RefSeq" id="WP_129967911.1">
    <property type="nucleotide sequence ID" value="NZ_JACCEW010000001.1"/>
</dbReference>
<dbReference type="InterPro" id="IPR017850">
    <property type="entry name" value="Alkaline_phosphatase_core_sf"/>
</dbReference>
<accession>A0A853F8T2</accession>
<sequence length="488" mass="54237">MPMKPENLVIIMSDEHNPKIMGCSGHPIVQTPHIDKLAATGTRFSSAYTASPVCIPARAAFACGKYIHQIGFWDNADAYDGSVPSWHHVLRSTGHDVVSIGKLHFKSPHEDHGFTEEQIPMHIIEGKGDLMGLIRQDLPRRGGARKMASMAGAGESTYTIYDRDICARAQIWLREQGQRSREKPWVLFVSFVAPHFPLTAPPEHFYRYWNRDLPMPKLYEEELRSQHPYLNDYRNSFCYDDYFETPADVKRALAGYFGLVSFLDEQIGKILGVLQETGLAANTRVMYTSDHGDNLGTRGLWGKSTMYDETAAVPLILSGPDVPVGRVIDTPVSHVDCFPTIMRCVGETLPDDLLDLPGVNLAEIISGQKPDRPVLSEYHGMGSTVGAFAVRNGPYKYVYYAHPDYPSQLFDLQRDPEELEDLGQNPDYAPILAQCHEQLCTLCDPDAVDALAKQRQAELLARNGGREAVIARGDLGFTPAPGCAADFL</sequence>
<feature type="domain" description="Sulfatase N-terminal" evidence="1">
    <location>
        <begin position="7"/>
        <end position="346"/>
    </location>
</feature>
<dbReference type="InterPro" id="IPR051849">
    <property type="entry name" value="GAG-degrading_sulfatase"/>
</dbReference>
<protein>
    <submittedName>
        <fullName evidence="2">Sulfatase-like hydrolase/transferase</fullName>
    </submittedName>
</protein>
<evidence type="ECO:0000313" key="2">
    <source>
        <dbReference type="EMBL" id="NYT35992.1"/>
    </source>
</evidence>
<evidence type="ECO:0000259" key="1">
    <source>
        <dbReference type="Pfam" id="PF00884"/>
    </source>
</evidence>
<name>A0A853F8T2_9BURK</name>
<gene>
    <name evidence="2" type="ORF">H0A68_03840</name>
</gene>
<dbReference type="GO" id="GO:0015024">
    <property type="term" value="F:glucuronate-2-sulfatase activity"/>
    <property type="evidence" value="ECO:0007669"/>
    <property type="project" value="TreeGrafter"/>
</dbReference>
<dbReference type="InterPro" id="IPR000917">
    <property type="entry name" value="Sulfatase_N"/>
</dbReference>